<dbReference type="Proteomes" id="UP001200034">
    <property type="component" value="Unassembled WGS sequence"/>
</dbReference>
<evidence type="ECO:0000313" key="2">
    <source>
        <dbReference type="EMBL" id="KAH8365974.1"/>
    </source>
</evidence>
<accession>A0AAD4PJL1</accession>
<dbReference type="EMBL" id="JAJJHW010002774">
    <property type="protein sequence ID" value="KAH8365974.1"/>
    <property type="molecule type" value="Genomic_DNA"/>
</dbReference>
<feature type="region of interest" description="Disordered" evidence="1">
    <location>
        <begin position="36"/>
        <end position="77"/>
    </location>
</feature>
<evidence type="ECO:0000256" key="1">
    <source>
        <dbReference type="SAM" id="MobiDB-lite"/>
    </source>
</evidence>
<proteinExistence type="predicted"/>
<dbReference type="AlphaFoldDB" id="A0AAD4PJL1"/>
<evidence type="ECO:0000313" key="3">
    <source>
        <dbReference type="Proteomes" id="UP001200034"/>
    </source>
</evidence>
<protein>
    <submittedName>
        <fullName evidence="2">Uncharacterized protein</fullName>
    </submittedName>
</protein>
<reference evidence="2" key="1">
    <citation type="journal article" date="2021" name="Mol. Ecol. Resour.">
        <title>Phylogenomic analyses of the genus Drosophila reveals genomic signals of climate adaptation.</title>
        <authorList>
            <person name="Li F."/>
            <person name="Rane R.V."/>
            <person name="Luria V."/>
            <person name="Xiong Z."/>
            <person name="Chen J."/>
            <person name="Li Z."/>
            <person name="Catullo R.A."/>
            <person name="Griffin P.C."/>
            <person name="Schiffer M."/>
            <person name="Pearce S."/>
            <person name="Lee S.F."/>
            <person name="McElroy K."/>
            <person name="Stocker A."/>
            <person name="Shirriffs J."/>
            <person name="Cockerell F."/>
            <person name="Coppin C."/>
            <person name="Sgro C.M."/>
            <person name="Karger A."/>
            <person name="Cain J.W."/>
            <person name="Weber J.A."/>
            <person name="Santpere G."/>
            <person name="Kirschner M.W."/>
            <person name="Hoffmann A.A."/>
            <person name="Oakeshott J.G."/>
            <person name="Zhang G."/>
        </authorList>
    </citation>
    <scope>NUCLEOTIDE SEQUENCE</scope>
    <source>
        <strain evidence="2">BGI-SZ-2011g</strain>
    </source>
</reference>
<gene>
    <name evidence="2" type="ORF">KR093_007771</name>
</gene>
<feature type="compositionally biased region" description="Polar residues" evidence="1">
    <location>
        <begin position="36"/>
        <end position="46"/>
    </location>
</feature>
<keyword evidence="3" id="KW-1185">Reference proteome</keyword>
<organism evidence="2 3">
    <name type="scientific">Drosophila rubida</name>
    <dbReference type="NCBI Taxonomy" id="30044"/>
    <lineage>
        <taxon>Eukaryota</taxon>
        <taxon>Metazoa</taxon>
        <taxon>Ecdysozoa</taxon>
        <taxon>Arthropoda</taxon>
        <taxon>Hexapoda</taxon>
        <taxon>Insecta</taxon>
        <taxon>Pterygota</taxon>
        <taxon>Neoptera</taxon>
        <taxon>Endopterygota</taxon>
        <taxon>Diptera</taxon>
        <taxon>Brachycera</taxon>
        <taxon>Muscomorpha</taxon>
        <taxon>Ephydroidea</taxon>
        <taxon>Drosophilidae</taxon>
        <taxon>Drosophila</taxon>
    </lineage>
</organism>
<comment type="caution">
    <text evidence="2">The sequence shown here is derived from an EMBL/GenBank/DDBJ whole genome shotgun (WGS) entry which is preliminary data.</text>
</comment>
<name>A0AAD4PJL1_9MUSC</name>
<sequence length="196" mass="22894">MDALRNTFKTLFRRNLDENEEHEQLNPDEMLDLMQQQQRSYTPTEPQTDRDDSFNLTTSDPPIEGNTMPRTGARNIGETGPSINYEVEFLNFIERNAPPGFTPKFQSLFPYLTLGFFTWPSYWLWRGYQWQSRRRTERIGVYIQRTFQHAKLMQVAILAVGFFMASAQTSDGSSLDIHEVAYKVKQESTEDDDDDD</sequence>